<keyword evidence="2" id="KW-0732">Signal</keyword>
<evidence type="ECO:0000313" key="4">
    <source>
        <dbReference type="Proteomes" id="UP000604046"/>
    </source>
</evidence>
<gene>
    <name evidence="3" type="ORF">SNAT2548_LOCUS30266</name>
</gene>
<feature type="signal peptide" evidence="2">
    <location>
        <begin position="1"/>
        <end position="21"/>
    </location>
</feature>
<evidence type="ECO:0000256" key="1">
    <source>
        <dbReference type="SAM" id="Phobius"/>
    </source>
</evidence>
<evidence type="ECO:0000313" key="3">
    <source>
        <dbReference type="EMBL" id="CAE7539775.1"/>
    </source>
</evidence>
<reference evidence="3" key="1">
    <citation type="submission" date="2021-02" db="EMBL/GenBank/DDBJ databases">
        <authorList>
            <person name="Dougan E. K."/>
            <person name="Rhodes N."/>
            <person name="Thang M."/>
            <person name="Chan C."/>
        </authorList>
    </citation>
    <scope>NUCLEOTIDE SEQUENCE</scope>
</reference>
<evidence type="ECO:0000256" key="2">
    <source>
        <dbReference type="SAM" id="SignalP"/>
    </source>
</evidence>
<feature type="transmembrane region" description="Helical" evidence="1">
    <location>
        <begin position="100"/>
        <end position="121"/>
    </location>
</feature>
<protein>
    <submittedName>
        <fullName evidence="3">Uncharacterized protein</fullName>
    </submittedName>
</protein>
<dbReference type="AlphaFoldDB" id="A0A812TKE6"/>
<accession>A0A812TKE6</accession>
<proteinExistence type="predicted"/>
<name>A0A812TKE6_9DINO</name>
<keyword evidence="4" id="KW-1185">Reference proteome</keyword>
<keyword evidence="1" id="KW-0472">Membrane</keyword>
<feature type="transmembrane region" description="Helical" evidence="1">
    <location>
        <begin position="133"/>
        <end position="151"/>
    </location>
</feature>
<feature type="transmembrane region" description="Helical" evidence="1">
    <location>
        <begin position="197"/>
        <end position="217"/>
    </location>
</feature>
<keyword evidence="1" id="KW-1133">Transmembrane helix</keyword>
<feature type="transmembrane region" description="Helical" evidence="1">
    <location>
        <begin position="163"/>
        <end position="185"/>
    </location>
</feature>
<feature type="chain" id="PRO_5032945767" evidence="2">
    <location>
        <begin position="22"/>
        <end position="303"/>
    </location>
</feature>
<dbReference type="Proteomes" id="UP000604046">
    <property type="component" value="Unassembled WGS sequence"/>
</dbReference>
<feature type="transmembrane region" description="Helical" evidence="1">
    <location>
        <begin position="223"/>
        <end position="243"/>
    </location>
</feature>
<organism evidence="3 4">
    <name type="scientific">Symbiodinium natans</name>
    <dbReference type="NCBI Taxonomy" id="878477"/>
    <lineage>
        <taxon>Eukaryota</taxon>
        <taxon>Sar</taxon>
        <taxon>Alveolata</taxon>
        <taxon>Dinophyceae</taxon>
        <taxon>Suessiales</taxon>
        <taxon>Symbiodiniaceae</taxon>
        <taxon>Symbiodinium</taxon>
    </lineage>
</organism>
<dbReference type="EMBL" id="CAJNDS010002598">
    <property type="protein sequence ID" value="CAE7539775.1"/>
    <property type="molecule type" value="Genomic_DNA"/>
</dbReference>
<dbReference type="OrthoDB" id="427616at2759"/>
<keyword evidence="1" id="KW-0812">Transmembrane</keyword>
<comment type="caution">
    <text evidence="3">The sequence shown here is derived from an EMBL/GenBank/DDBJ whole genome shotgun (WGS) entry which is preliminary data.</text>
</comment>
<sequence length="303" mass="32559">MLRYHPVAAAVIGFHWSFALAELCGEGFEPDVCVTAKGPCGPLPSGASHLTLLGYSADGLCLVGDLDPSTLSSGICNATKLTRSDGCTPAVSIVKPLECYVLTGCAVAVHVVLLILVLRGPEDQQNRKLQSGAFWWSHFWAGLVSNMIAIWETTQGEFSGNEIMVVKLVSFLFGGLCVSLIYDVPLHFLRQRWPKRWFLASWMAGLVFICVGLRGAYSAGMVVAGILGHWTVNGLLMLVLDYLGQVALRAFGVWRGGEQPQPYQLLVVELTEQAPALQTEAASGTALVLAQTPGPGEEKKNDA</sequence>